<gene>
    <name evidence="8" type="ORF">BDV25DRAFT_15217</name>
</gene>
<dbReference type="InterPro" id="IPR050987">
    <property type="entry name" value="AtrR-like"/>
</dbReference>
<dbReference type="EMBL" id="ML742035">
    <property type="protein sequence ID" value="KAE8153839.1"/>
    <property type="molecule type" value="Genomic_DNA"/>
</dbReference>
<protein>
    <recommendedName>
        <fullName evidence="7">Zn(2)-C6 fungal-type domain-containing protein</fullName>
    </recommendedName>
</protein>
<keyword evidence="1" id="KW-0479">Metal-binding</keyword>
<dbReference type="Gene3D" id="4.10.240.10">
    <property type="entry name" value="Zn(2)-C6 fungal-type DNA-binding domain"/>
    <property type="match status" value="1"/>
</dbReference>
<dbReference type="PROSITE" id="PS50048">
    <property type="entry name" value="ZN2_CY6_FUNGAL_2"/>
    <property type="match status" value="1"/>
</dbReference>
<evidence type="ECO:0000259" key="7">
    <source>
        <dbReference type="PROSITE" id="PS50048"/>
    </source>
</evidence>
<dbReference type="GO" id="GO:0009893">
    <property type="term" value="P:positive regulation of metabolic process"/>
    <property type="evidence" value="ECO:0007669"/>
    <property type="project" value="UniProtKB-ARBA"/>
</dbReference>
<dbReference type="GO" id="GO:0008270">
    <property type="term" value="F:zinc ion binding"/>
    <property type="evidence" value="ECO:0007669"/>
    <property type="project" value="InterPro"/>
</dbReference>
<dbReference type="GO" id="GO:0003677">
    <property type="term" value="F:DNA binding"/>
    <property type="evidence" value="ECO:0007669"/>
    <property type="project" value="UniProtKB-KW"/>
</dbReference>
<feature type="region of interest" description="Disordered" evidence="6">
    <location>
        <begin position="664"/>
        <end position="759"/>
    </location>
</feature>
<reference evidence="8 9" key="1">
    <citation type="submission" date="2019-04" db="EMBL/GenBank/DDBJ databases">
        <title>Friends and foes A comparative genomics study of 23 Aspergillus species from section Flavi.</title>
        <authorList>
            <consortium name="DOE Joint Genome Institute"/>
            <person name="Kjaerbolling I."/>
            <person name="Vesth T."/>
            <person name="Frisvad J.C."/>
            <person name="Nybo J.L."/>
            <person name="Theobald S."/>
            <person name="Kildgaard S."/>
            <person name="Isbrandt T."/>
            <person name="Kuo A."/>
            <person name="Sato A."/>
            <person name="Lyhne E.K."/>
            <person name="Kogle M.E."/>
            <person name="Wiebenga A."/>
            <person name="Kun R.S."/>
            <person name="Lubbers R.J."/>
            <person name="Makela M.R."/>
            <person name="Barry K."/>
            <person name="Chovatia M."/>
            <person name="Clum A."/>
            <person name="Daum C."/>
            <person name="Haridas S."/>
            <person name="He G."/>
            <person name="LaButti K."/>
            <person name="Lipzen A."/>
            <person name="Mondo S."/>
            <person name="Riley R."/>
            <person name="Salamov A."/>
            <person name="Simmons B.A."/>
            <person name="Magnuson J.K."/>
            <person name="Henrissat B."/>
            <person name="Mortensen U.H."/>
            <person name="Larsen T.O."/>
            <person name="Devries R.P."/>
            <person name="Grigoriev I.V."/>
            <person name="Machida M."/>
            <person name="Baker S.E."/>
            <person name="Andersen M.R."/>
        </authorList>
    </citation>
    <scope>NUCLEOTIDE SEQUENCE [LARGE SCALE GENOMIC DNA]</scope>
    <source>
        <strain evidence="8 9">IBT 18842</strain>
    </source>
</reference>
<evidence type="ECO:0000256" key="4">
    <source>
        <dbReference type="ARBA" id="ARBA00023163"/>
    </source>
</evidence>
<dbReference type="Proteomes" id="UP000325780">
    <property type="component" value="Unassembled WGS sequence"/>
</dbReference>
<dbReference type="AlphaFoldDB" id="A0A5N6U5Z2"/>
<dbReference type="PANTHER" id="PTHR46910:SF25">
    <property type="entry name" value="ABC-TRANSPORTER-REGULATING TRANSCRIPTION FACTOR"/>
    <property type="match status" value="1"/>
</dbReference>
<feature type="compositionally biased region" description="Low complexity" evidence="6">
    <location>
        <begin position="709"/>
        <end position="718"/>
    </location>
</feature>
<proteinExistence type="predicted"/>
<keyword evidence="3" id="KW-0238">DNA-binding</keyword>
<organism evidence="8 9">
    <name type="scientific">Aspergillus avenaceus</name>
    <dbReference type="NCBI Taxonomy" id="36643"/>
    <lineage>
        <taxon>Eukaryota</taxon>
        <taxon>Fungi</taxon>
        <taxon>Dikarya</taxon>
        <taxon>Ascomycota</taxon>
        <taxon>Pezizomycotina</taxon>
        <taxon>Eurotiomycetes</taxon>
        <taxon>Eurotiomycetidae</taxon>
        <taxon>Eurotiales</taxon>
        <taxon>Aspergillaceae</taxon>
        <taxon>Aspergillus</taxon>
        <taxon>Aspergillus subgen. Circumdati</taxon>
    </lineage>
</organism>
<dbReference type="CDD" id="cd12148">
    <property type="entry name" value="fungal_TF_MHR"/>
    <property type="match status" value="1"/>
</dbReference>
<keyword evidence="5" id="KW-0539">Nucleus</keyword>
<dbReference type="CDD" id="cd00067">
    <property type="entry name" value="GAL4"/>
    <property type="match status" value="1"/>
</dbReference>
<keyword evidence="2" id="KW-0805">Transcription regulation</keyword>
<sequence length="892" mass="98860">MGQPKATSRRTTPSNSTKELPQSSQNDSTSMDSSEPPVSAACEQCRNRKVRCDRQLPQCSNCEKAGVMCEFPNRSKRVNPVKQLVKDVSGLATRLDSLDSTMKTLLRQMSTASTFPAQSSQHFSQSFSPTASTTEPNANSPEDLEQVFSRALDGHHNLPDQECRGPTQRAPVDTIMENGFTPMGNGAVLIRARRILKTLLERLRPVSPSMDVDDTEQITTGPRAAPAMQLELKARYDHFPSWDDSEAIDFQPGGETVALPPQSVLETSLQLFLEEYNTTTPIFHEVRLREAIQRQYTSGGDGSKTDMAYSLCFNNIIVLASGLRARLARVGQSYSRGMDEELLPAFLNNSFRALNHLETLMQPNYVNLQALATLALVTREYHESRVFNLICHLACGLLKSMSSDQLLEPGEGKSTALAEERRELYWTLFVMDKQRTCVTGHPFNLYFHDYNVQLVPDGASLTPVQQARIMHIYMASLWEEIYVSLYSARAARQSYAHRQRKVEQLDRLAHKWCSRIPRLFADFAPSALSGEDKWRVELRYAFHLGQILIHSCSNTPSSKQAELRNAQAALRLIRQLLQAPATETSLALLCRLVRNYPLLAVHAVCIRFLEDPTIDMAENLELIAGVREAINVLIDPNIPTCCLTRTREGVVWYLEIIQVIQTIHGSSPGPSERRSQSPTGRLSTDLTTNVPRPPAPVVTGRPSSKRSRSASSTSPVRPAEGSALSEMQESGSESPRRKQKYRSDGTHSGMRPSSPQVVTLAEPSTMAPSDYLPMATSLPEDPPTAAELSRFLQDAFPMNTGIGPAAQFAPMVLSTPLSPPPVSGPDESHLSSAPGPGGYFPSMPGTTSHAPFEMGDMRMNHFDFHLGWNDFPGLGKPDPVDHYMPDEFFTCL</sequence>
<keyword evidence="9" id="KW-1185">Reference proteome</keyword>
<feature type="compositionally biased region" description="Polar residues" evidence="6">
    <location>
        <begin position="129"/>
        <end position="140"/>
    </location>
</feature>
<feature type="compositionally biased region" description="Low complexity" evidence="6">
    <location>
        <begin position="118"/>
        <end position="128"/>
    </location>
</feature>
<evidence type="ECO:0000313" key="9">
    <source>
        <dbReference type="Proteomes" id="UP000325780"/>
    </source>
</evidence>
<evidence type="ECO:0000256" key="2">
    <source>
        <dbReference type="ARBA" id="ARBA00023015"/>
    </source>
</evidence>
<dbReference type="InterPro" id="IPR001138">
    <property type="entry name" value="Zn2Cys6_DnaBD"/>
</dbReference>
<dbReference type="InterPro" id="IPR007219">
    <property type="entry name" value="XnlR_reg_dom"/>
</dbReference>
<feature type="region of interest" description="Disordered" evidence="6">
    <location>
        <begin position="1"/>
        <end position="40"/>
    </location>
</feature>
<feature type="compositionally biased region" description="Low complexity" evidence="6">
    <location>
        <begin position="22"/>
        <end position="34"/>
    </location>
</feature>
<dbReference type="SUPFAM" id="SSF57701">
    <property type="entry name" value="Zn2/Cys6 DNA-binding domain"/>
    <property type="match status" value="1"/>
</dbReference>
<evidence type="ECO:0000256" key="3">
    <source>
        <dbReference type="ARBA" id="ARBA00023125"/>
    </source>
</evidence>
<evidence type="ECO:0000256" key="6">
    <source>
        <dbReference type="SAM" id="MobiDB-lite"/>
    </source>
</evidence>
<evidence type="ECO:0000256" key="1">
    <source>
        <dbReference type="ARBA" id="ARBA00022723"/>
    </source>
</evidence>
<dbReference type="PROSITE" id="PS00463">
    <property type="entry name" value="ZN2_CY6_FUNGAL_1"/>
    <property type="match status" value="1"/>
</dbReference>
<dbReference type="InterPro" id="IPR036864">
    <property type="entry name" value="Zn2-C6_fun-type_DNA-bd_sf"/>
</dbReference>
<evidence type="ECO:0000256" key="5">
    <source>
        <dbReference type="ARBA" id="ARBA00023242"/>
    </source>
</evidence>
<feature type="region of interest" description="Disordered" evidence="6">
    <location>
        <begin position="113"/>
        <end position="141"/>
    </location>
</feature>
<accession>A0A5N6U5Z2</accession>
<evidence type="ECO:0000313" key="8">
    <source>
        <dbReference type="EMBL" id="KAE8153839.1"/>
    </source>
</evidence>
<feature type="compositionally biased region" description="Polar residues" evidence="6">
    <location>
        <begin position="1"/>
        <end position="21"/>
    </location>
</feature>
<dbReference type="Pfam" id="PF04082">
    <property type="entry name" value="Fungal_trans"/>
    <property type="match status" value="1"/>
</dbReference>
<dbReference type="GO" id="GO:0006351">
    <property type="term" value="P:DNA-templated transcription"/>
    <property type="evidence" value="ECO:0007669"/>
    <property type="project" value="InterPro"/>
</dbReference>
<name>A0A5N6U5Z2_ASPAV</name>
<dbReference type="GO" id="GO:0000981">
    <property type="term" value="F:DNA-binding transcription factor activity, RNA polymerase II-specific"/>
    <property type="evidence" value="ECO:0007669"/>
    <property type="project" value="InterPro"/>
</dbReference>
<dbReference type="SMART" id="SM00066">
    <property type="entry name" value="GAL4"/>
    <property type="match status" value="1"/>
</dbReference>
<feature type="domain" description="Zn(2)-C6 fungal-type" evidence="7">
    <location>
        <begin position="41"/>
        <end position="71"/>
    </location>
</feature>
<keyword evidence="4" id="KW-0804">Transcription</keyword>
<dbReference type="PANTHER" id="PTHR46910">
    <property type="entry name" value="TRANSCRIPTION FACTOR PDR1"/>
    <property type="match status" value="1"/>
</dbReference>
<dbReference type="Pfam" id="PF00172">
    <property type="entry name" value="Zn_clus"/>
    <property type="match status" value="1"/>
</dbReference>
<dbReference type="OrthoDB" id="103819at2759"/>
<feature type="compositionally biased region" description="Polar residues" evidence="6">
    <location>
        <begin position="676"/>
        <end position="690"/>
    </location>
</feature>
<feature type="region of interest" description="Disordered" evidence="6">
    <location>
        <begin position="817"/>
        <end position="839"/>
    </location>
</feature>